<name>A0A484QA42_9ZZZZ</name>
<dbReference type="SUPFAM" id="SSF55729">
    <property type="entry name" value="Acyl-CoA N-acyltransferases (Nat)"/>
    <property type="match status" value="1"/>
</dbReference>
<dbReference type="AlphaFoldDB" id="A0A484QA42"/>
<dbReference type="Gene3D" id="3.40.630.30">
    <property type="match status" value="1"/>
</dbReference>
<comment type="similarity">
    <text evidence="2">Belongs to the acetyltransferase family. EctA subfamily.</text>
</comment>
<dbReference type="InterPro" id="IPR012772">
    <property type="entry name" value="Ectoine_EctA"/>
</dbReference>
<evidence type="ECO:0000313" key="10">
    <source>
        <dbReference type="EMBL" id="VFR22737.1"/>
    </source>
</evidence>
<evidence type="ECO:0000313" key="13">
    <source>
        <dbReference type="EMBL" id="VFR59433.1"/>
    </source>
</evidence>
<feature type="domain" description="N-acetyltransferase" evidence="8">
    <location>
        <begin position="13"/>
        <end position="167"/>
    </location>
</feature>
<evidence type="ECO:0000313" key="15">
    <source>
        <dbReference type="EMBL" id="VFR76300.1"/>
    </source>
</evidence>
<dbReference type="EMBL" id="CAADIJ010000020">
    <property type="protein sequence ID" value="VFR76300.1"/>
    <property type="molecule type" value="Genomic_DNA"/>
</dbReference>
<proteinExistence type="inferred from homology"/>
<dbReference type="EC" id="2.3.1.178" evidence="3"/>
<dbReference type="GO" id="GO:0033816">
    <property type="term" value="F:diaminobutyrate acetyltransferase activity"/>
    <property type="evidence" value="ECO:0007669"/>
    <property type="project" value="UniProtKB-EC"/>
</dbReference>
<evidence type="ECO:0000313" key="14">
    <source>
        <dbReference type="EMBL" id="VFR62559.1"/>
    </source>
</evidence>
<comment type="pathway">
    <text evidence="1">Amine and polyamine biosynthesis; ectoine biosynthesis; L-ectoine from L-aspartate 4-semialdehyde: step 2/3.</text>
</comment>
<organism evidence="11">
    <name type="scientific">plant metagenome</name>
    <dbReference type="NCBI Taxonomy" id="1297885"/>
    <lineage>
        <taxon>unclassified sequences</taxon>
        <taxon>metagenomes</taxon>
        <taxon>organismal metagenomes</taxon>
    </lineage>
</organism>
<keyword evidence="6 11" id="KW-0012">Acyltransferase</keyword>
<dbReference type="InterPro" id="IPR000182">
    <property type="entry name" value="GNAT_dom"/>
</dbReference>
<dbReference type="Pfam" id="PF00583">
    <property type="entry name" value="Acetyltransf_1"/>
    <property type="match status" value="1"/>
</dbReference>
<dbReference type="PROSITE" id="PS51186">
    <property type="entry name" value="GNAT"/>
    <property type="match status" value="1"/>
</dbReference>
<dbReference type="EMBL" id="CAADIF010000004">
    <property type="protein sequence ID" value="VFR59433.1"/>
    <property type="molecule type" value="Genomic_DNA"/>
</dbReference>
<dbReference type="InterPro" id="IPR016181">
    <property type="entry name" value="Acyl_CoA_acyltransferase"/>
</dbReference>
<gene>
    <name evidence="9" type="ORF">ANDO2_1798</name>
    <name evidence="10" type="ORF">ANK1_1720</name>
    <name evidence="13" type="ORF">ANK2_1721</name>
    <name evidence="11" type="ORF">BER1_1933</name>
    <name evidence="12" type="ORF">BER2_1895</name>
    <name evidence="15" type="ORF">DAR3_1817</name>
    <name evidence="14" type="ORF">ISE1_1699</name>
    <name evidence="16" type="ORF">ISE2_1735</name>
</gene>
<dbReference type="UniPathway" id="UPA00067">
    <property type="reaction ID" value="UER00122"/>
</dbReference>
<evidence type="ECO:0000256" key="7">
    <source>
        <dbReference type="ARBA" id="ARBA00048924"/>
    </source>
</evidence>
<evidence type="ECO:0000313" key="16">
    <source>
        <dbReference type="EMBL" id="VFR86815.1"/>
    </source>
</evidence>
<evidence type="ECO:0000256" key="1">
    <source>
        <dbReference type="ARBA" id="ARBA00004978"/>
    </source>
</evidence>
<dbReference type="CDD" id="cd04301">
    <property type="entry name" value="NAT_SF"/>
    <property type="match status" value="1"/>
</dbReference>
<protein>
    <recommendedName>
        <fullName evidence="4">L-2,4-diaminobutyric acid acetyltransferase</fullName>
        <ecNumber evidence="3">2.3.1.178</ecNumber>
    </recommendedName>
</protein>
<dbReference type="NCBIfam" id="TIGR02406">
    <property type="entry name" value="ectoine_EctA"/>
    <property type="match status" value="1"/>
</dbReference>
<keyword evidence="5 11" id="KW-0808">Transferase</keyword>
<evidence type="ECO:0000313" key="9">
    <source>
        <dbReference type="EMBL" id="VFR20458.1"/>
    </source>
</evidence>
<evidence type="ECO:0000313" key="12">
    <source>
        <dbReference type="EMBL" id="VFR52053.1"/>
    </source>
</evidence>
<dbReference type="GO" id="GO:0019491">
    <property type="term" value="P:ectoine biosynthetic process"/>
    <property type="evidence" value="ECO:0007669"/>
    <property type="project" value="UniProtKB-UniPathway"/>
</dbReference>
<evidence type="ECO:0000256" key="4">
    <source>
        <dbReference type="ARBA" id="ARBA00017935"/>
    </source>
</evidence>
<dbReference type="EMBL" id="CAADIH010000042">
    <property type="protein sequence ID" value="VFR52053.1"/>
    <property type="molecule type" value="Genomic_DNA"/>
</dbReference>
<dbReference type="EMBL" id="CAADIE010000003">
    <property type="protein sequence ID" value="VFR34656.1"/>
    <property type="molecule type" value="Genomic_DNA"/>
</dbReference>
<evidence type="ECO:0000256" key="3">
    <source>
        <dbReference type="ARBA" id="ARBA00012355"/>
    </source>
</evidence>
<dbReference type="EMBL" id="CAADIB010000003">
    <property type="protein sequence ID" value="VFR20458.1"/>
    <property type="molecule type" value="Genomic_DNA"/>
</dbReference>
<evidence type="ECO:0000259" key="8">
    <source>
        <dbReference type="PROSITE" id="PS51186"/>
    </source>
</evidence>
<evidence type="ECO:0000256" key="5">
    <source>
        <dbReference type="ARBA" id="ARBA00022679"/>
    </source>
</evidence>
<evidence type="ECO:0000256" key="6">
    <source>
        <dbReference type="ARBA" id="ARBA00023315"/>
    </source>
</evidence>
<evidence type="ECO:0000256" key="2">
    <source>
        <dbReference type="ARBA" id="ARBA00010712"/>
    </source>
</evidence>
<dbReference type="EMBL" id="CAADIA010000003">
    <property type="protein sequence ID" value="VFR22737.1"/>
    <property type="molecule type" value="Genomic_DNA"/>
</dbReference>
<accession>A0A484QA42</accession>
<dbReference type="EMBL" id="CAADIN010000015">
    <property type="protein sequence ID" value="VFR86815.1"/>
    <property type="molecule type" value="Genomic_DNA"/>
</dbReference>
<evidence type="ECO:0000313" key="11">
    <source>
        <dbReference type="EMBL" id="VFR34656.1"/>
    </source>
</evidence>
<dbReference type="EMBL" id="CAADIM010000002">
    <property type="protein sequence ID" value="VFR62559.1"/>
    <property type="molecule type" value="Genomic_DNA"/>
</dbReference>
<sequence length="181" mass="19392">MSEAMTLAPVAAHALRPPRREDGAAIHALIQASPPLDLNSVYAYLLLCEHHAGTCVMAERDGALDGFISAYVPPGRDDTLFVWQVAVHERARGHGLGGQMLSHLLARPALAGIRHVETTVGPDNQASRRMFAGLARRLGTSVAESPLFPASLFGGQGHEDEELLRIGPFDVSSEAGRRDRG</sequence>
<reference evidence="11" key="1">
    <citation type="submission" date="2019-03" db="EMBL/GenBank/DDBJ databases">
        <authorList>
            <person name="Danneels B."/>
        </authorList>
    </citation>
    <scope>NUCLEOTIDE SEQUENCE</scope>
</reference>
<comment type="catalytic activity">
    <reaction evidence="7">
        <text>L-2,4-diaminobutanoate + acetyl-CoA = (2S)-4-acetamido-2-aminobutanoate + CoA + H(+)</text>
        <dbReference type="Rhea" id="RHEA:16901"/>
        <dbReference type="ChEBI" id="CHEBI:15378"/>
        <dbReference type="ChEBI" id="CHEBI:57287"/>
        <dbReference type="ChEBI" id="CHEBI:57288"/>
        <dbReference type="ChEBI" id="CHEBI:58761"/>
        <dbReference type="ChEBI" id="CHEBI:58929"/>
        <dbReference type="EC" id="2.3.1.178"/>
    </reaction>
</comment>